<comment type="caution">
    <text evidence="1">The sequence shown here is derived from an EMBL/GenBank/DDBJ whole genome shotgun (WGS) entry which is preliminary data.</text>
</comment>
<organism evidence="1 2">
    <name type="scientific">Hyalomma asiaticum</name>
    <name type="common">Tick</name>
    <dbReference type="NCBI Taxonomy" id="266040"/>
    <lineage>
        <taxon>Eukaryota</taxon>
        <taxon>Metazoa</taxon>
        <taxon>Ecdysozoa</taxon>
        <taxon>Arthropoda</taxon>
        <taxon>Chelicerata</taxon>
        <taxon>Arachnida</taxon>
        <taxon>Acari</taxon>
        <taxon>Parasitiformes</taxon>
        <taxon>Ixodida</taxon>
        <taxon>Ixodoidea</taxon>
        <taxon>Ixodidae</taxon>
        <taxon>Hyalomminae</taxon>
        <taxon>Hyalomma</taxon>
    </lineage>
</organism>
<accession>A0ACB7S7H7</accession>
<proteinExistence type="predicted"/>
<protein>
    <submittedName>
        <fullName evidence="1">Uncharacterized protein</fullName>
    </submittedName>
</protein>
<evidence type="ECO:0000313" key="2">
    <source>
        <dbReference type="Proteomes" id="UP000821845"/>
    </source>
</evidence>
<keyword evidence="2" id="KW-1185">Reference proteome</keyword>
<dbReference type="EMBL" id="CM023485">
    <property type="protein sequence ID" value="KAH6930027.1"/>
    <property type="molecule type" value="Genomic_DNA"/>
</dbReference>
<dbReference type="Proteomes" id="UP000821845">
    <property type="component" value="Chromosome 5"/>
</dbReference>
<sequence>MAAATTVTGYDPTSLQVLTMETTSSNQAIRSENAYLADMVKLWERKQSQTRAGTRQNGGCFRSSSRPSTEGAPTAGSFSPKHPLKWRPRHMPRLSRDDYIVVLNPRGPFELKSVLPCDRAGDAIRTYLRGASSGTLHMWPVWDHNGLVRSVTSSSMPQGLLGDIQLLVGGHQLPFRGHAKASGDICQGVITINPDETPQRIKSELEWSQGTILAVRKLGNSTAAVMTFEGTTVPRFIFYHSVVAYIRPHKKTIPACTLCGTIGHRPSPARDPLPVAVPAVALKSK</sequence>
<evidence type="ECO:0000313" key="1">
    <source>
        <dbReference type="EMBL" id="KAH6930027.1"/>
    </source>
</evidence>
<gene>
    <name evidence="1" type="ORF">HPB50_008098</name>
</gene>
<name>A0ACB7S7H7_HYAAI</name>
<reference evidence="1" key="1">
    <citation type="submission" date="2020-05" db="EMBL/GenBank/DDBJ databases">
        <title>Large-scale comparative analyses of tick genomes elucidate their genetic diversity and vector capacities.</title>
        <authorList>
            <person name="Jia N."/>
            <person name="Wang J."/>
            <person name="Shi W."/>
            <person name="Du L."/>
            <person name="Sun Y."/>
            <person name="Zhan W."/>
            <person name="Jiang J."/>
            <person name="Wang Q."/>
            <person name="Zhang B."/>
            <person name="Ji P."/>
            <person name="Sakyi L.B."/>
            <person name="Cui X."/>
            <person name="Yuan T."/>
            <person name="Jiang B."/>
            <person name="Yang W."/>
            <person name="Lam T.T.-Y."/>
            <person name="Chang Q."/>
            <person name="Ding S."/>
            <person name="Wang X."/>
            <person name="Zhu J."/>
            <person name="Ruan X."/>
            <person name="Zhao L."/>
            <person name="Wei J."/>
            <person name="Que T."/>
            <person name="Du C."/>
            <person name="Cheng J."/>
            <person name="Dai P."/>
            <person name="Han X."/>
            <person name="Huang E."/>
            <person name="Gao Y."/>
            <person name="Liu J."/>
            <person name="Shao H."/>
            <person name="Ye R."/>
            <person name="Li L."/>
            <person name="Wei W."/>
            <person name="Wang X."/>
            <person name="Wang C."/>
            <person name="Yang T."/>
            <person name="Huo Q."/>
            <person name="Li W."/>
            <person name="Guo W."/>
            <person name="Chen H."/>
            <person name="Zhou L."/>
            <person name="Ni X."/>
            <person name="Tian J."/>
            <person name="Zhou Y."/>
            <person name="Sheng Y."/>
            <person name="Liu T."/>
            <person name="Pan Y."/>
            <person name="Xia L."/>
            <person name="Li J."/>
            <person name="Zhao F."/>
            <person name="Cao W."/>
        </authorList>
    </citation>
    <scope>NUCLEOTIDE SEQUENCE</scope>
    <source>
        <strain evidence="1">Hyas-2018</strain>
    </source>
</reference>